<proteinExistence type="inferred from homology"/>
<dbReference type="InterPro" id="IPR003140">
    <property type="entry name" value="PLipase/COase/thioEstase"/>
</dbReference>
<protein>
    <submittedName>
        <fullName evidence="3">Alpha/Beta hydrolase protein</fullName>
    </submittedName>
</protein>
<reference evidence="3" key="1">
    <citation type="journal article" date="2021" name="Nat. Commun.">
        <title>Genetic determinants of endophytism in the Arabidopsis root mycobiome.</title>
        <authorList>
            <person name="Mesny F."/>
            <person name="Miyauchi S."/>
            <person name="Thiergart T."/>
            <person name="Pickel B."/>
            <person name="Atanasova L."/>
            <person name="Karlsson M."/>
            <person name="Huettel B."/>
            <person name="Barry K.W."/>
            <person name="Haridas S."/>
            <person name="Chen C."/>
            <person name="Bauer D."/>
            <person name="Andreopoulos W."/>
            <person name="Pangilinan J."/>
            <person name="LaButti K."/>
            <person name="Riley R."/>
            <person name="Lipzen A."/>
            <person name="Clum A."/>
            <person name="Drula E."/>
            <person name="Henrissat B."/>
            <person name="Kohler A."/>
            <person name="Grigoriev I.V."/>
            <person name="Martin F.M."/>
            <person name="Hacquard S."/>
        </authorList>
    </citation>
    <scope>NUCLEOTIDE SEQUENCE</scope>
    <source>
        <strain evidence="3">FSSC 5 MPI-SDFR-AT-0091</strain>
    </source>
</reference>
<dbReference type="InterPro" id="IPR050565">
    <property type="entry name" value="LYPA1-2/EST-like"/>
</dbReference>
<dbReference type="GO" id="GO:0005737">
    <property type="term" value="C:cytoplasm"/>
    <property type="evidence" value="ECO:0007669"/>
    <property type="project" value="TreeGrafter"/>
</dbReference>
<dbReference type="PANTHER" id="PTHR10655:SF63">
    <property type="entry name" value="PHOSPHOLIPASE_CARBOXYLESTERASE_THIOESTERASE DOMAIN-CONTAINING PROTEIN"/>
    <property type="match status" value="1"/>
</dbReference>
<dbReference type="GO" id="GO:0008474">
    <property type="term" value="F:palmitoyl-(protein) hydrolase activity"/>
    <property type="evidence" value="ECO:0007669"/>
    <property type="project" value="TreeGrafter"/>
</dbReference>
<dbReference type="Proteomes" id="UP000736672">
    <property type="component" value="Unassembled WGS sequence"/>
</dbReference>
<dbReference type="GO" id="GO:0052689">
    <property type="term" value="F:carboxylic ester hydrolase activity"/>
    <property type="evidence" value="ECO:0007669"/>
    <property type="project" value="TreeGrafter"/>
</dbReference>
<feature type="domain" description="Phospholipase/carboxylesterase/thioesterase" evidence="2">
    <location>
        <begin position="34"/>
        <end position="280"/>
    </location>
</feature>
<dbReference type="OrthoDB" id="2418081at2759"/>
<keyword evidence="3" id="KW-0378">Hydrolase</keyword>
<sequence length="288" mass="32220">MNSVVVMITISLRYRQKPHHHQNHTMGSLLPPLVVPASATHTHTVVFLHGRGDSAPKFSSSLRYSTDSSNRTLDQIFPSFRWVFPHAPMTSNEAFPLNRINQWFDIWNVQNFAEREELQAVGLRESVQRIRDILADEAALLEGHWDRIVLAGISQGAATSVHTLLNLDILGPINGEAQKRRLGAFLGFSCRMPFPGRSLAATRQVLNLEGSPSDASILENTPVLLEHCVNDHVVLIENGRALRETLRGFGAQVTWKEYPDGEHWFNSPTGIDDAVEFLKHVLELPDVA</sequence>
<dbReference type="PANTHER" id="PTHR10655">
    <property type="entry name" value="LYSOPHOSPHOLIPASE-RELATED"/>
    <property type="match status" value="1"/>
</dbReference>
<evidence type="ECO:0000259" key="2">
    <source>
        <dbReference type="Pfam" id="PF02230"/>
    </source>
</evidence>
<dbReference type="InterPro" id="IPR029058">
    <property type="entry name" value="AB_hydrolase_fold"/>
</dbReference>
<organism evidence="3 4">
    <name type="scientific">Fusarium solani</name>
    <name type="common">Filamentous fungus</name>
    <dbReference type="NCBI Taxonomy" id="169388"/>
    <lineage>
        <taxon>Eukaryota</taxon>
        <taxon>Fungi</taxon>
        <taxon>Dikarya</taxon>
        <taxon>Ascomycota</taxon>
        <taxon>Pezizomycotina</taxon>
        <taxon>Sordariomycetes</taxon>
        <taxon>Hypocreomycetidae</taxon>
        <taxon>Hypocreales</taxon>
        <taxon>Nectriaceae</taxon>
        <taxon>Fusarium</taxon>
        <taxon>Fusarium solani species complex</taxon>
    </lineage>
</organism>
<comment type="similarity">
    <text evidence="1">Belongs to the AB hydrolase superfamily. AB hydrolase 2 family.</text>
</comment>
<dbReference type="AlphaFoldDB" id="A0A9P9HMN6"/>
<name>A0A9P9HMN6_FUSSL</name>
<dbReference type="SUPFAM" id="SSF53474">
    <property type="entry name" value="alpha/beta-Hydrolases"/>
    <property type="match status" value="1"/>
</dbReference>
<evidence type="ECO:0000313" key="4">
    <source>
        <dbReference type="Proteomes" id="UP000736672"/>
    </source>
</evidence>
<evidence type="ECO:0000313" key="3">
    <source>
        <dbReference type="EMBL" id="KAH7260360.1"/>
    </source>
</evidence>
<dbReference type="Gene3D" id="3.40.50.1820">
    <property type="entry name" value="alpha/beta hydrolase"/>
    <property type="match status" value="1"/>
</dbReference>
<gene>
    <name evidence="3" type="ORF">B0J15DRAFT_492413</name>
</gene>
<keyword evidence="4" id="KW-1185">Reference proteome</keyword>
<dbReference type="EMBL" id="JAGTJS010000008">
    <property type="protein sequence ID" value="KAH7260360.1"/>
    <property type="molecule type" value="Genomic_DNA"/>
</dbReference>
<comment type="caution">
    <text evidence="3">The sequence shown here is derived from an EMBL/GenBank/DDBJ whole genome shotgun (WGS) entry which is preliminary data.</text>
</comment>
<dbReference type="Pfam" id="PF02230">
    <property type="entry name" value="Abhydrolase_2"/>
    <property type="match status" value="1"/>
</dbReference>
<evidence type="ECO:0000256" key="1">
    <source>
        <dbReference type="ARBA" id="ARBA00006499"/>
    </source>
</evidence>
<accession>A0A9P9HMN6</accession>